<gene>
    <name evidence="1" type="ORF">MCBB_1446</name>
</gene>
<proteinExistence type="predicted"/>
<dbReference type="Proteomes" id="UP000094707">
    <property type="component" value="Chromosome I"/>
</dbReference>
<dbReference type="EMBL" id="LT607756">
    <property type="protein sequence ID" value="SCG86002.1"/>
    <property type="molecule type" value="Genomic_DNA"/>
</dbReference>
<evidence type="ECO:0000313" key="1">
    <source>
        <dbReference type="EMBL" id="SCG86002.1"/>
    </source>
</evidence>
<reference evidence="1 2" key="1">
    <citation type="submission" date="2016-08" db="EMBL/GenBank/DDBJ databases">
        <authorList>
            <person name="Seilhamer J.J."/>
        </authorList>
    </citation>
    <scope>NUCLEOTIDE SEQUENCE [LARGE SCALE GENOMIC DNA]</scope>
    <source>
        <strain evidence="1">Buetzberg</strain>
    </source>
</reference>
<dbReference type="OrthoDB" id="68964at2157"/>
<name>A0A1D3L2X5_9EURY</name>
<dbReference type="AlphaFoldDB" id="A0A1D3L2X5"/>
<dbReference type="RefSeq" id="WP_071907111.1">
    <property type="nucleotide sequence ID" value="NZ_LT607756.1"/>
</dbReference>
<sequence length="187" mass="22008">MPKNYNLKELILQLLSDGELSKKELMTEIRRESDNPVSDKTINESLMTLLKDEKIYIIGYDFDVYEGVKRIQSIRPEGVIFGKLKKDFVEIDNLIKQLESSDVDEVKESSYKLKRLFRKKLELVKNEELSKLIDEDVDSLFNRTLYYINTQKEEQKRILKNKFAWSLSTGKGSNKLFEDIIKYTVSH</sequence>
<accession>A0A1D3L2X5</accession>
<keyword evidence="2" id="KW-1185">Reference proteome</keyword>
<protein>
    <submittedName>
        <fullName evidence="1">Uncharacterized protein</fullName>
    </submittedName>
</protein>
<evidence type="ECO:0000313" key="2">
    <source>
        <dbReference type="Proteomes" id="UP000094707"/>
    </source>
</evidence>
<dbReference type="KEGG" id="mcub:MCBB_1446"/>
<organism evidence="1 2">
    <name type="scientific">Methanobacterium congolense</name>
    <dbReference type="NCBI Taxonomy" id="118062"/>
    <lineage>
        <taxon>Archaea</taxon>
        <taxon>Methanobacteriati</taxon>
        <taxon>Methanobacteriota</taxon>
        <taxon>Methanomada group</taxon>
        <taxon>Methanobacteria</taxon>
        <taxon>Methanobacteriales</taxon>
        <taxon>Methanobacteriaceae</taxon>
        <taxon>Methanobacterium</taxon>
    </lineage>
</organism>
<dbReference type="GeneID" id="30412287"/>